<sequence>MPSLLEEAGMINEFHVLQVIKMCLKTAVLKTGSFGQFSLPEEQQLIQENQSKKLRNFKGHLIDYLKSNAHKWCCDFSEALKIKEKEMNEEHEMIGLRVDRTDYTAIKEEMTYKTMLQ</sequence>
<gene>
    <name evidence="1" type="ORF">AVEN_151316_1</name>
</gene>
<comment type="caution">
    <text evidence="1">The sequence shown here is derived from an EMBL/GenBank/DDBJ whole genome shotgun (WGS) entry which is preliminary data.</text>
</comment>
<accession>A0A4Y2EDB4</accession>
<evidence type="ECO:0000313" key="1">
    <source>
        <dbReference type="EMBL" id="GBM25835.1"/>
    </source>
</evidence>
<evidence type="ECO:0000313" key="2">
    <source>
        <dbReference type="Proteomes" id="UP000499080"/>
    </source>
</evidence>
<reference evidence="1 2" key="1">
    <citation type="journal article" date="2019" name="Sci. Rep.">
        <title>Orb-weaving spider Araneus ventricosus genome elucidates the spidroin gene catalogue.</title>
        <authorList>
            <person name="Kono N."/>
            <person name="Nakamura H."/>
            <person name="Ohtoshi R."/>
            <person name="Moran D.A.P."/>
            <person name="Shinohara A."/>
            <person name="Yoshida Y."/>
            <person name="Fujiwara M."/>
            <person name="Mori M."/>
            <person name="Tomita M."/>
            <person name="Arakawa K."/>
        </authorList>
    </citation>
    <scope>NUCLEOTIDE SEQUENCE [LARGE SCALE GENOMIC DNA]</scope>
</reference>
<dbReference type="Proteomes" id="UP000499080">
    <property type="component" value="Unassembled WGS sequence"/>
</dbReference>
<dbReference type="EMBL" id="BGPR01000548">
    <property type="protein sequence ID" value="GBM25835.1"/>
    <property type="molecule type" value="Genomic_DNA"/>
</dbReference>
<organism evidence="1 2">
    <name type="scientific">Araneus ventricosus</name>
    <name type="common">Orbweaver spider</name>
    <name type="synonym">Epeira ventricosa</name>
    <dbReference type="NCBI Taxonomy" id="182803"/>
    <lineage>
        <taxon>Eukaryota</taxon>
        <taxon>Metazoa</taxon>
        <taxon>Ecdysozoa</taxon>
        <taxon>Arthropoda</taxon>
        <taxon>Chelicerata</taxon>
        <taxon>Arachnida</taxon>
        <taxon>Araneae</taxon>
        <taxon>Araneomorphae</taxon>
        <taxon>Entelegynae</taxon>
        <taxon>Araneoidea</taxon>
        <taxon>Araneidae</taxon>
        <taxon>Araneus</taxon>
    </lineage>
</organism>
<proteinExistence type="predicted"/>
<protein>
    <submittedName>
        <fullName evidence="1">Uncharacterized protein</fullName>
    </submittedName>
</protein>
<dbReference type="AlphaFoldDB" id="A0A4Y2EDB4"/>
<keyword evidence="2" id="KW-1185">Reference proteome</keyword>
<name>A0A4Y2EDB4_ARAVE</name>